<dbReference type="GO" id="GO:0000287">
    <property type="term" value="F:magnesium ion binding"/>
    <property type="evidence" value="ECO:0007669"/>
    <property type="project" value="InterPro"/>
</dbReference>
<dbReference type="SUPFAM" id="SSF48239">
    <property type="entry name" value="Terpenoid cyclases/Protein prenyltransferases"/>
    <property type="match status" value="1"/>
</dbReference>
<dbReference type="GO" id="GO:0016102">
    <property type="term" value="P:diterpenoid biosynthetic process"/>
    <property type="evidence" value="ECO:0007669"/>
    <property type="project" value="InterPro"/>
</dbReference>
<dbReference type="Gene3D" id="1.50.10.130">
    <property type="entry name" value="Terpene synthase, N-terminal domain"/>
    <property type="match status" value="1"/>
</dbReference>
<comment type="cofactor">
    <cofactor evidence="1">
        <name>Mg(2+)</name>
        <dbReference type="ChEBI" id="CHEBI:18420"/>
    </cofactor>
</comment>
<proteinExistence type="predicted"/>
<dbReference type="InterPro" id="IPR044814">
    <property type="entry name" value="Terpene_cyclase_plant_C1"/>
</dbReference>
<evidence type="ECO:0000256" key="1">
    <source>
        <dbReference type="ARBA" id="ARBA00001946"/>
    </source>
</evidence>
<comment type="caution">
    <text evidence="5">The sequence shown here is derived from an EMBL/GenBank/DDBJ whole genome shotgun (WGS) entry which is preliminary data.</text>
</comment>
<protein>
    <recommendedName>
        <fullName evidence="4">Terpene synthase metal-binding domain-containing protein</fullName>
    </recommendedName>
</protein>
<accession>A0A7J7LYY5</accession>
<gene>
    <name evidence="5" type="ORF">GIB67_014399</name>
</gene>
<dbReference type="InterPro" id="IPR005630">
    <property type="entry name" value="Terpene_synthase_metal-bd"/>
</dbReference>
<keyword evidence="3" id="KW-0460">Magnesium</keyword>
<dbReference type="Gene3D" id="1.10.600.10">
    <property type="entry name" value="Farnesyl Diphosphate Synthase"/>
    <property type="match status" value="1"/>
</dbReference>
<dbReference type="InterPro" id="IPR036965">
    <property type="entry name" value="Terpene_synth_N_sf"/>
</dbReference>
<dbReference type="InterPro" id="IPR008930">
    <property type="entry name" value="Terpenoid_cyclase/PrenylTrfase"/>
</dbReference>
<dbReference type="OrthoDB" id="1936865at2759"/>
<dbReference type="Pfam" id="PF03936">
    <property type="entry name" value="Terpene_synth_C"/>
    <property type="match status" value="1"/>
</dbReference>
<name>A0A7J7LYY5_9MAGN</name>
<dbReference type="AlphaFoldDB" id="A0A7J7LYY5"/>
<evidence type="ECO:0000256" key="2">
    <source>
        <dbReference type="ARBA" id="ARBA00022723"/>
    </source>
</evidence>
<feature type="domain" description="Terpene synthase metal-binding" evidence="4">
    <location>
        <begin position="103"/>
        <end position="336"/>
    </location>
</feature>
<evidence type="ECO:0000259" key="4">
    <source>
        <dbReference type="Pfam" id="PF03936"/>
    </source>
</evidence>
<dbReference type="SUPFAM" id="SSF48576">
    <property type="entry name" value="Terpenoid synthases"/>
    <property type="match status" value="1"/>
</dbReference>
<evidence type="ECO:0000256" key="3">
    <source>
        <dbReference type="ARBA" id="ARBA00022842"/>
    </source>
</evidence>
<reference evidence="5 6" key="1">
    <citation type="journal article" date="2020" name="IScience">
        <title>Genome Sequencing of the Endangered Kingdonia uniflora (Circaeasteraceae, Ranunculales) Reveals Potential Mechanisms of Evolutionary Specialization.</title>
        <authorList>
            <person name="Sun Y."/>
            <person name="Deng T."/>
            <person name="Zhang A."/>
            <person name="Moore M.J."/>
            <person name="Landis J.B."/>
            <person name="Lin N."/>
            <person name="Zhang H."/>
            <person name="Zhang X."/>
            <person name="Huang J."/>
            <person name="Zhang X."/>
            <person name="Sun H."/>
            <person name="Wang H."/>
        </authorList>
    </citation>
    <scope>NUCLEOTIDE SEQUENCE [LARGE SCALE GENOMIC DNA]</scope>
    <source>
        <strain evidence="5">TB1705</strain>
        <tissue evidence="5">Leaf</tissue>
    </source>
</reference>
<dbReference type="PANTHER" id="PTHR31225:SF252">
    <property type="entry name" value="TERPENE SYNTHASE 12-RELATED"/>
    <property type="match status" value="1"/>
</dbReference>
<sequence>MEGEEILDEAQDLTRRHLKEFIKENLNPSLLSKQVSHALEFPMYWGMARLETRWFIDVYEKKKDMNQQLLEFAKLDFNMVQATHQEDLKYASRWRRELGLGKITMSFARDRLVENFLWTIGVIYESQFAYCRGQDTKINCLITTIDDVYDVYGSLKELELFTDAVERWDIKKVEKLLQCIKICFLALYNTTNQMVYDILREQGVNMSPYLKKAWEDLCKAYLVEAKWYYNGYKPTLEEYLNNAWISISGPLILVSTYFFVTRNITKEALDELENYTDLIRCSSMILRLADDLGTSKGELEKGDVPKSIQCYMQDTGASEETAREHIQELIGKTWKKMNKECIVCSPFPQSFISATLGLARMAQCMYQYGDGHGVPDRETKDRVNTLLIESIQNVEELDYAIDHTIYQNTQAV</sequence>
<organism evidence="5 6">
    <name type="scientific">Kingdonia uniflora</name>
    <dbReference type="NCBI Taxonomy" id="39325"/>
    <lineage>
        <taxon>Eukaryota</taxon>
        <taxon>Viridiplantae</taxon>
        <taxon>Streptophyta</taxon>
        <taxon>Embryophyta</taxon>
        <taxon>Tracheophyta</taxon>
        <taxon>Spermatophyta</taxon>
        <taxon>Magnoliopsida</taxon>
        <taxon>Ranunculales</taxon>
        <taxon>Circaeasteraceae</taxon>
        <taxon>Kingdonia</taxon>
    </lineage>
</organism>
<dbReference type="EMBL" id="JACGCM010001872">
    <property type="protein sequence ID" value="KAF6147819.1"/>
    <property type="molecule type" value="Genomic_DNA"/>
</dbReference>
<dbReference type="GO" id="GO:0010333">
    <property type="term" value="F:terpene synthase activity"/>
    <property type="evidence" value="ECO:0007669"/>
    <property type="project" value="InterPro"/>
</dbReference>
<dbReference type="SFLD" id="SFLDS00005">
    <property type="entry name" value="Isoprenoid_Synthase_Type_I"/>
    <property type="match status" value="1"/>
</dbReference>
<dbReference type="FunFam" id="1.10.600.10:FF:000007">
    <property type="entry name" value="Isoprene synthase, chloroplastic"/>
    <property type="match status" value="1"/>
</dbReference>
<dbReference type="CDD" id="cd00684">
    <property type="entry name" value="Terpene_cyclase_plant_C1"/>
    <property type="match status" value="1"/>
</dbReference>
<keyword evidence="6" id="KW-1185">Reference proteome</keyword>
<dbReference type="InterPro" id="IPR050148">
    <property type="entry name" value="Terpene_synthase-like"/>
</dbReference>
<evidence type="ECO:0000313" key="5">
    <source>
        <dbReference type="EMBL" id="KAF6147819.1"/>
    </source>
</evidence>
<dbReference type="SFLD" id="SFLDG01019">
    <property type="entry name" value="Terpene_Cyclase_Like_1_C_Termi"/>
    <property type="match status" value="1"/>
</dbReference>
<dbReference type="InterPro" id="IPR034741">
    <property type="entry name" value="Terpene_cyclase-like_1_C"/>
</dbReference>
<keyword evidence="2" id="KW-0479">Metal-binding</keyword>
<dbReference type="Proteomes" id="UP000541444">
    <property type="component" value="Unassembled WGS sequence"/>
</dbReference>
<dbReference type="PANTHER" id="PTHR31225">
    <property type="entry name" value="OS04G0344100 PROTEIN-RELATED"/>
    <property type="match status" value="1"/>
</dbReference>
<dbReference type="InterPro" id="IPR008949">
    <property type="entry name" value="Isoprenoid_synthase_dom_sf"/>
</dbReference>
<evidence type="ECO:0000313" key="6">
    <source>
        <dbReference type="Proteomes" id="UP000541444"/>
    </source>
</evidence>